<sequence>MTDLGEIEALLFVAGEEGMSSQDLARACKSTSPHIQTCLNQLAESYQANRDRGITLVKTGPNYRLVAKNNYKQLIKDYAQSPGYQKLSRSMVETLAIIAYKQPITRMGVEEIRGVSASSVLQKLKARSLIKEMGHLEAPGKPLLYGTTAEFLDYFALEKLEDLPPLDDIPLNKELDLFDFNQNRKEEE</sequence>
<dbReference type="SUPFAM" id="SSF46785">
    <property type="entry name" value="Winged helix' DNA-binding domain"/>
    <property type="match status" value="2"/>
</dbReference>
<name>K9EED4_9LACT</name>
<keyword evidence="1 5" id="KW-0963">Cytoplasm</keyword>
<comment type="similarity">
    <text evidence="5">Belongs to the ScpB family.</text>
</comment>
<proteinExistence type="inferred from homology"/>
<dbReference type="GO" id="GO:0051304">
    <property type="term" value="P:chromosome separation"/>
    <property type="evidence" value="ECO:0007669"/>
    <property type="project" value="InterPro"/>
</dbReference>
<comment type="caution">
    <text evidence="6">The sequence shown here is derived from an EMBL/GenBank/DDBJ whole genome shotgun (WGS) entry which is preliminary data.</text>
</comment>
<evidence type="ECO:0000256" key="3">
    <source>
        <dbReference type="ARBA" id="ARBA00022829"/>
    </source>
</evidence>
<dbReference type="InterPro" id="IPR036388">
    <property type="entry name" value="WH-like_DNA-bd_sf"/>
</dbReference>
<dbReference type="GO" id="GO:0051301">
    <property type="term" value="P:cell division"/>
    <property type="evidence" value="ECO:0007669"/>
    <property type="project" value="UniProtKB-KW"/>
</dbReference>
<comment type="subcellular location">
    <subcellularLocation>
        <location evidence="5">Cytoplasm</location>
    </subcellularLocation>
    <text evidence="5">Associated with two foci at the outer edges of the nucleoid region in young cells, and at four foci within both cell halves in older cells.</text>
</comment>
<dbReference type="GO" id="GO:0005737">
    <property type="term" value="C:cytoplasm"/>
    <property type="evidence" value="ECO:0007669"/>
    <property type="project" value="UniProtKB-SubCell"/>
</dbReference>
<keyword evidence="2 5" id="KW-0132">Cell division</keyword>
<keyword evidence="4 5" id="KW-0131">Cell cycle</keyword>
<comment type="subunit">
    <text evidence="5">Homodimer. Homodimerization may be required to stabilize the binding of ScpA to the Smc head domains. Component of a cohesin-like complex composed of ScpA, ScpB and the Smc homodimer, in which ScpA and ScpB bind to the head domain of Smc. The presence of the three proteins is required for the association of the complex with DNA.</text>
</comment>
<evidence type="ECO:0000256" key="1">
    <source>
        <dbReference type="ARBA" id="ARBA00022490"/>
    </source>
</evidence>
<dbReference type="EMBL" id="AGXA01000004">
    <property type="protein sequence ID" value="EKU94236.1"/>
    <property type="molecule type" value="Genomic_DNA"/>
</dbReference>
<comment type="function">
    <text evidence="5">Participates in chromosomal partition during cell division. May act via the formation of a condensin-like complex containing Smc and ScpA that pull DNA away from mid-cell into both cell halves.</text>
</comment>
<evidence type="ECO:0000313" key="6">
    <source>
        <dbReference type="EMBL" id="EKU94236.1"/>
    </source>
</evidence>
<dbReference type="PATRIC" id="fig|883081.3.peg.270"/>
<keyword evidence="7" id="KW-1185">Reference proteome</keyword>
<dbReference type="eggNOG" id="COG1386">
    <property type="taxonomic scope" value="Bacteria"/>
</dbReference>
<dbReference type="InterPro" id="IPR036390">
    <property type="entry name" value="WH_DNA-bd_sf"/>
</dbReference>
<reference evidence="6 7" key="1">
    <citation type="submission" date="2012-09" db="EMBL/GenBank/DDBJ databases">
        <title>The Genome Sequence of Alloiococcus otitis ATCC 51267.</title>
        <authorList>
            <consortium name="The Broad Institute Genome Sequencing Platform"/>
            <person name="Earl A."/>
            <person name="Ward D."/>
            <person name="Feldgarden M."/>
            <person name="Gevers D."/>
            <person name="Huys G."/>
            <person name="Walker B."/>
            <person name="Young S.K."/>
            <person name="Zeng Q."/>
            <person name="Gargeya S."/>
            <person name="Fitzgerald M."/>
            <person name="Haas B."/>
            <person name="Abouelleil A."/>
            <person name="Alvarado L."/>
            <person name="Arachchi H.M."/>
            <person name="Berlin A.M."/>
            <person name="Chapman S.B."/>
            <person name="Goldberg J."/>
            <person name="Griggs A."/>
            <person name="Gujja S."/>
            <person name="Hansen M."/>
            <person name="Howarth C."/>
            <person name="Imamovic A."/>
            <person name="Larimer J."/>
            <person name="McCowen C."/>
            <person name="Montmayeur A."/>
            <person name="Murphy C."/>
            <person name="Neiman D."/>
            <person name="Pearson M."/>
            <person name="Priest M."/>
            <person name="Roberts A."/>
            <person name="Saif S."/>
            <person name="Shea T."/>
            <person name="Sisk P."/>
            <person name="Sykes S."/>
            <person name="Wortman J."/>
            <person name="Nusbaum C."/>
            <person name="Birren B."/>
        </authorList>
    </citation>
    <scope>NUCLEOTIDE SEQUENCE [LARGE SCALE GENOMIC DNA]</scope>
    <source>
        <strain evidence="6 7">ATCC 51267</strain>
    </source>
</reference>
<dbReference type="NCBIfam" id="TIGR00281">
    <property type="entry name" value="SMC-Scp complex subunit ScpB"/>
    <property type="match status" value="1"/>
</dbReference>
<dbReference type="HOGENOM" id="CLU_045647_5_3_9"/>
<dbReference type="PIRSF" id="PIRSF019345">
    <property type="entry name" value="ScpB"/>
    <property type="match status" value="1"/>
</dbReference>
<protein>
    <recommendedName>
        <fullName evidence="5">Segregation and condensation protein B</fullName>
    </recommendedName>
</protein>
<dbReference type="PANTHER" id="PTHR34298:SF2">
    <property type="entry name" value="SEGREGATION AND CONDENSATION PROTEIN B"/>
    <property type="match status" value="1"/>
</dbReference>
<dbReference type="STRING" id="883081.HMPREF9698_00268"/>
<gene>
    <name evidence="5" type="primary">scpB</name>
    <name evidence="6" type="ORF">HMPREF9698_00268</name>
</gene>
<dbReference type="RefSeq" id="WP_003776568.1">
    <property type="nucleotide sequence ID" value="NZ_JH992957.1"/>
</dbReference>
<dbReference type="Gene3D" id="1.10.10.10">
    <property type="entry name" value="Winged helix-like DNA-binding domain superfamily/Winged helix DNA-binding domain"/>
    <property type="match status" value="2"/>
</dbReference>
<dbReference type="HAMAP" id="MF_01804">
    <property type="entry name" value="ScpB"/>
    <property type="match status" value="1"/>
</dbReference>
<dbReference type="Pfam" id="PF04079">
    <property type="entry name" value="SMC_ScpB"/>
    <property type="match status" value="1"/>
</dbReference>
<dbReference type="InterPro" id="IPR005234">
    <property type="entry name" value="ScpB_csome_segregation"/>
</dbReference>
<dbReference type="PANTHER" id="PTHR34298">
    <property type="entry name" value="SEGREGATION AND CONDENSATION PROTEIN B"/>
    <property type="match status" value="1"/>
</dbReference>
<dbReference type="Proteomes" id="UP000009875">
    <property type="component" value="Unassembled WGS sequence"/>
</dbReference>
<evidence type="ECO:0000313" key="7">
    <source>
        <dbReference type="Proteomes" id="UP000009875"/>
    </source>
</evidence>
<organism evidence="6 7">
    <name type="scientific">Alloiococcus otitis ATCC 51267</name>
    <dbReference type="NCBI Taxonomy" id="883081"/>
    <lineage>
        <taxon>Bacteria</taxon>
        <taxon>Bacillati</taxon>
        <taxon>Bacillota</taxon>
        <taxon>Bacilli</taxon>
        <taxon>Lactobacillales</taxon>
        <taxon>Carnobacteriaceae</taxon>
        <taxon>Alloiococcus</taxon>
    </lineage>
</organism>
<dbReference type="OrthoDB" id="9806226at2"/>
<evidence type="ECO:0000256" key="4">
    <source>
        <dbReference type="ARBA" id="ARBA00023306"/>
    </source>
</evidence>
<evidence type="ECO:0000256" key="2">
    <source>
        <dbReference type="ARBA" id="ARBA00022618"/>
    </source>
</evidence>
<dbReference type="AlphaFoldDB" id="K9EED4"/>
<accession>K9EED4</accession>
<keyword evidence="3 5" id="KW-0159">Chromosome partition</keyword>
<dbReference type="GO" id="GO:0006260">
    <property type="term" value="P:DNA replication"/>
    <property type="evidence" value="ECO:0007669"/>
    <property type="project" value="UniProtKB-UniRule"/>
</dbReference>
<evidence type="ECO:0000256" key="5">
    <source>
        <dbReference type="HAMAP-Rule" id="MF_01804"/>
    </source>
</evidence>